<dbReference type="OrthoDB" id="9812874at2"/>
<dbReference type="GO" id="GO:0003735">
    <property type="term" value="F:structural constituent of ribosome"/>
    <property type="evidence" value="ECO:0007669"/>
    <property type="project" value="InterPro"/>
</dbReference>
<dbReference type="GO" id="GO:0015934">
    <property type="term" value="C:large ribosomal subunit"/>
    <property type="evidence" value="ECO:0007669"/>
    <property type="project" value="InterPro"/>
</dbReference>
<organism evidence="7 8">
    <name type="scientific">Rubritalea squalenifaciens DSM 18772</name>
    <dbReference type="NCBI Taxonomy" id="1123071"/>
    <lineage>
        <taxon>Bacteria</taxon>
        <taxon>Pseudomonadati</taxon>
        <taxon>Verrucomicrobiota</taxon>
        <taxon>Verrucomicrobiia</taxon>
        <taxon>Verrucomicrobiales</taxon>
        <taxon>Rubritaleaceae</taxon>
        <taxon>Rubritalea</taxon>
    </lineage>
</organism>
<reference evidence="7 8" key="1">
    <citation type="submission" date="2016-11" db="EMBL/GenBank/DDBJ databases">
        <authorList>
            <person name="Jaros S."/>
            <person name="Januszkiewicz K."/>
            <person name="Wedrychowicz H."/>
        </authorList>
    </citation>
    <scope>NUCLEOTIDE SEQUENCE [LARGE SCALE GENOMIC DNA]</scope>
    <source>
        <strain evidence="7 8">DSM 18772</strain>
    </source>
</reference>
<dbReference type="InterPro" id="IPR002677">
    <property type="entry name" value="Ribosomal_bL32"/>
</dbReference>
<evidence type="ECO:0000256" key="4">
    <source>
        <dbReference type="ARBA" id="ARBA00035178"/>
    </source>
</evidence>
<dbReference type="InParanoid" id="A0A1M6MBR7"/>
<evidence type="ECO:0000256" key="2">
    <source>
        <dbReference type="ARBA" id="ARBA00022980"/>
    </source>
</evidence>
<protein>
    <recommendedName>
        <fullName evidence="4 5">Large ribosomal subunit protein bL32</fullName>
    </recommendedName>
</protein>
<keyword evidence="3 5" id="KW-0687">Ribonucleoprotein</keyword>
<dbReference type="RefSeq" id="WP_143184248.1">
    <property type="nucleotide sequence ID" value="NZ_FQYR01000004.1"/>
</dbReference>
<evidence type="ECO:0000256" key="1">
    <source>
        <dbReference type="ARBA" id="ARBA00008560"/>
    </source>
</evidence>
<dbReference type="EMBL" id="FQYR01000004">
    <property type="protein sequence ID" value="SHJ80968.1"/>
    <property type="molecule type" value="Genomic_DNA"/>
</dbReference>
<dbReference type="Pfam" id="PF01783">
    <property type="entry name" value="Ribosomal_L32p"/>
    <property type="match status" value="1"/>
</dbReference>
<dbReference type="Proteomes" id="UP000184510">
    <property type="component" value="Unassembled WGS sequence"/>
</dbReference>
<keyword evidence="2 5" id="KW-0689">Ribosomal protein</keyword>
<accession>A0A1M6MBR7</accession>
<evidence type="ECO:0000256" key="3">
    <source>
        <dbReference type="ARBA" id="ARBA00023274"/>
    </source>
</evidence>
<sequence length="60" mass="6808">MAVPKRRTSKMKQRMRRGANRWRAPKLQTCSECGSRVPGHIACPSCGYYGERQVLDVDAL</sequence>
<evidence type="ECO:0000313" key="8">
    <source>
        <dbReference type="Proteomes" id="UP000184510"/>
    </source>
</evidence>
<proteinExistence type="inferred from homology"/>
<feature type="region of interest" description="Disordered" evidence="6">
    <location>
        <begin position="1"/>
        <end position="21"/>
    </location>
</feature>
<evidence type="ECO:0000313" key="7">
    <source>
        <dbReference type="EMBL" id="SHJ80968.1"/>
    </source>
</evidence>
<gene>
    <name evidence="5" type="primary">rpmF</name>
    <name evidence="7" type="ORF">SAMN02745181_2682</name>
</gene>
<dbReference type="HAMAP" id="MF_00340">
    <property type="entry name" value="Ribosomal_bL32"/>
    <property type="match status" value="1"/>
</dbReference>
<dbReference type="STRING" id="1123071.SAMN02745181_2682"/>
<dbReference type="PANTHER" id="PTHR35534:SF1">
    <property type="entry name" value="LARGE RIBOSOMAL SUBUNIT PROTEIN BL32"/>
    <property type="match status" value="1"/>
</dbReference>
<comment type="similarity">
    <text evidence="1 5">Belongs to the bacterial ribosomal protein bL32 family.</text>
</comment>
<dbReference type="AlphaFoldDB" id="A0A1M6MBR7"/>
<dbReference type="NCBIfam" id="TIGR01031">
    <property type="entry name" value="rpmF_bact"/>
    <property type="match status" value="1"/>
</dbReference>
<dbReference type="InterPro" id="IPR011332">
    <property type="entry name" value="Ribosomal_zn-bd"/>
</dbReference>
<evidence type="ECO:0000256" key="5">
    <source>
        <dbReference type="HAMAP-Rule" id="MF_00340"/>
    </source>
</evidence>
<dbReference type="SUPFAM" id="SSF57829">
    <property type="entry name" value="Zn-binding ribosomal proteins"/>
    <property type="match status" value="1"/>
</dbReference>
<dbReference type="InterPro" id="IPR044957">
    <property type="entry name" value="Ribosomal_bL32_bact"/>
</dbReference>
<dbReference type="PANTHER" id="PTHR35534">
    <property type="entry name" value="50S RIBOSOMAL PROTEIN L32"/>
    <property type="match status" value="1"/>
</dbReference>
<keyword evidence="8" id="KW-1185">Reference proteome</keyword>
<dbReference type="GO" id="GO:0006412">
    <property type="term" value="P:translation"/>
    <property type="evidence" value="ECO:0007669"/>
    <property type="project" value="UniProtKB-UniRule"/>
</dbReference>
<name>A0A1M6MBR7_9BACT</name>
<evidence type="ECO:0000256" key="6">
    <source>
        <dbReference type="SAM" id="MobiDB-lite"/>
    </source>
</evidence>